<accession>A0A068S1G0</accession>
<dbReference type="InterPro" id="IPR037056">
    <property type="entry name" value="RNase_H1_N_sf"/>
</dbReference>
<dbReference type="GO" id="GO:0004523">
    <property type="term" value="F:RNA-DNA hybrid ribonuclease activity"/>
    <property type="evidence" value="ECO:0007669"/>
    <property type="project" value="UniProtKB-EC"/>
</dbReference>
<dbReference type="Pfam" id="PF00075">
    <property type="entry name" value="RNase_H"/>
    <property type="match status" value="1"/>
</dbReference>
<dbReference type="FunFam" id="3.30.420.10:FF:000115">
    <property type="entry name" value="Ribonuclease H"/>
    <property type="match status" value="1"/>
</dbReference>
<dbReference type="AlphaFoldDB" id="A0A068S1G0"/>
<dbReference type="EMBL" id="CBTN010000032">
    <property type="protein sequence ID" value="CDH55697.1"/>
    <property type="molecule type" value="Genomic_DNA"/>
</dbReference>
<dbReference type="InterPro" id="IPR002156">
    <property type="entry name" value="RNaseH_domain"/>
</dbReference>
<evidence type="ECO:0000256" key="6">
    <source>
        <dbReference type="ARBA" id="ARBA00022723"/>
    </source>
</evidence>
<keyword evidence="13" id="KW-1185">Reference proteome</keyword>
<reference evidence="12" key="1">
    <citation type="submission" date="2013-08" db="EMBL/GenBank/DDBJ databases">
        <title>Gene expansion shapes genome architecture in the human pathogen Lichtheimia corymbifera: an evolutionary genomics analysis in the ancient terrestrial Mucorales (Mucoromycotina).</title>
        <authorList>
            <person name="Schwartze V.U."/>
            <person name="Winter S."/>
            <person name="Shelest E."/>
            <person name="Marcet-Houben M."/>
            <person name="Horn F."/>
            <person name="Wehner S."/>
            <person name="Hoffmann K."/>
            <person name="Riege K."/>
            <person name="Sammeth M."/>
            <person name="Nowrousian M."/>
            <person name="Valiante V."/>
            <person name="Linde J."/>
            <person name="Jacobsen I.D."/>
            <person name="Marz M."/>
            <person name="Brakhage A.A."/>
            <person name="Gabaldon T."/>
            <person name="Bocker S."/>
            <person name="Voigt K."/>
        </authorList>
    </citation>
    <scope>NUCLEOTIDE SEQUENCE [LARGE SCALE GENOMIC DNA]</scope>
    <source>
        <strain evidence="12">FSU 9682</strain>
    </source>
</reference>
<dbReference type="Gene3D" id="3.30.420.10">
    <property type="entry name" value="Ribonuclease H-like superfamily/Ribonuclease H"/>
    <property type="match status" value="1"/>
</dbReference>
<evidence type="ECO:0000259" key="11">
    <source>
        <dbReference type="PROSITE" id="PS50879"/>
    </source>
</evidence>
<feature type="region of interest" description="Disordered" evidence="10">
    <location>
        <begin position="60"/>
        <end position="95"/>
    </location>
</feature>
<dbReference type="PROSITE" id="PS50879">
    <property type="entry name" value="RNASE_H_1"/>
    <property type="match status" value="1"/>
</dbReference>
<dbReference type="InterPro" id="IPR011320">
    <property type="entry name" value="RNase_H1_N"/>
</dbReference>
<dbReference type="CDD" id="cd09280">
    <property type="entry name" value="RNase_HI_eukaryote_like"/>
    <property type="match status" value="1"/>
</dbReference>
<evidence type="ECO:0000256" key="3">
    <source>
        <dbReference type="ARBA" id="ARBA00005300"/>
    </source>
</evidence>
<protein>
    <recommendedName>
        <fullName evidence="4">ribonuclease H</fullName>
        <ecNumber evidence="4">3.1.26.4</ecNumber>
    </recommendedName>
</protein>
<organism evidence="12 13">
    <name type="scientific">Lichtheimia corymbifera JMRC:FSU:9682</name>
    <dbReference type="NCBI Taxonomy" id="1263082"/>
    <lineage>
        <taxon>Eukaryota</taxon>
        <taxon>Fungi</taxon>
        <taxon>Fungi incertae sedis</taxon>
        <taxon>Mucoromycota</taxon>
        <taxon>Mucoromycotina</taxon>
        <taxon>Mucoromycetes</taxon>
        <taxon>Mucorales</taxon>
        <taxon>Lichtheimiaceae</taxon>
        <taxon>Lichtheimia</taxon>
    </lineage>
</organism>
<dbReference type="InterPro" id="IPR050092">
    <property type="entry name" value="RNase_H"/>
</dbReference>
<dbReference type="PANTHER" id="PTHR10642:SF26">
    <property type="entry name" value="RIBONUCLEASE H1"/>
    <property type="match status" value="1"/>
</dbReference>
<evidence type="ECO:0000256" key="7">
    <source>
        <dbReference type="ARBA" id="ARBA00022759"/>
    </source>
</evidence>
<dbReference type="OrthoDB" id="128665at2759"/>
<evidence type="ECO:0000256" key="1">
    <source>
        <dbReference type="ARBA" id="ARBA00000077"/>
    </source>
</evidence>
<dbReference type="GO" id="GO:0043137">
    <property type="term" value="P:DNA replication, removal of RNA primer"/>
    <property type="evidence" value="ECO:0007669"/>
    <property type="project" value="TreeGrafter"/>
</dbReference>
<dbReference type="InterPro" id="IPR017067">
    <property type="entry name" value="RNase_H1_euk"/>
</dbReference>
<dbReference type="InterPro" id="IPR009027">
    <property type="entry name" value="Ribosomal_bL9/RNase_H1_N"/>
</dbReference>
<dbReference type="GO" id="GO:0000287">
    <property type="term" value="F:magnesium ion binding"/>
    <property type="evidence" value="ECO:0007669"/>
    <property type="project" value="InterPro"/>
</dbReference>
<keyword evidence="8" id="KW-0378">Hydrolase</keyword>
<sequence length="244" mass="26903">MPKQTQSFYAVRHGREPGVYRSWAACKAQVQGFPSAIYKKFPTHEEAEAFIKDKSGLKRAAAASHEKSNTPQMISEQRVTTATTKSVLDDSPTDGRHIVYTDGASSGNGYHGAKAGYGVFWGDNDPRNQGGPLPGDRQTNQRAELYAMIRAIEQDIKGENVLEIRTDSQYSINCVDTWSKSWIKNGWKSSKGTPVENADLVKQLLALRKSRPGKIEFVYVPGHRGVYGNEKADQLAVQGAKSIV</sequence>
<proteinExistence type="inferred from homology"/>
<dbReference type="InterPro" id="IPR012337">
    <property type="entry name" value="RNaseH-like_sf"/>
</dbReference>
<evidence type="ECO:0000256" key="5">
    <source>
        <dbReference type="ARBA" id="ARBA00022722"/>
    </source>
</evidence>
<dbReference type="PIRSF" id="PIRSF036852">
    <property type="entry name" value="Ribonuclease_H1_euk"/>
    <property type="match status" value="1"/>
</dbReference>
<evidence type="ECO:0000256" key="2">
    <source>
        <dbReference type="ARBA" id="ARBA00001946"/>
    </source>
</evidence>
<dbReference type="PANTHER" id="PTHR10642">
    <property type="entry name" value="RIBONUCLEASE H1"/>
    <property type="match status" value="1"/>
</dbReference>
<keyword evidence="5" id="KW-0540">Nuclease</keyword>
<dbReference type="Proteomes" id="UP000027586">
    <property type="component" value="Unassembled WGS sequence"/>
</dbReference>
<evidence type="ECO:0000313" key="12">
    <source>
        <dbReference type="EMBL" id="CDH55697.1"/>
    </source>
</evidence>
<evidence type="ECO:0000256" key="10">
    <source>
        <dbReference type="SAM" id="MobiDB-lite"/>
    </source>
</evidence>
<dbReference type="SUPFAM" id="SSF55658">
    <property type="entry name" value="L9 N-domain-like"/>
    <property type="match status" value="1"/>
</dbReference>
<evidence type="ECO:0000256" key="4">
    <source>
        <dbReference type="ARBA" id="ARBA00012180"/>
    </source>
</evidence>
<feature type="domain" description="RNase H type-1" evidence="11">
    <location>
        <begin position="93"/>
        <end position="241"/>
    </location>
</feature>
<dbReference type="STRING" id="1263082.A0A068S1G0"/>
<gene>
    <name evidence="12" type="ORF">LCOR_06813.1</name>
</gene>
<dbReference type="SUPFAM" id="SSF53098">
    <property type="entry name" value="Ribonuclease H-like"/>
    <property type="match status" value="1"/>
</dbReference>
<comment type="catalytic activity">
    <reaction evidence="1">
        <text>Endonucleolytic cleavage to 5'-phosphomonoester.</text>
        <dbReference type="EC" id="3.1.26.4"/>
    </reaction>
</comment>
<dbReference type="Gene3D" id="3.40.970.10">
    <property type="entry name" value="Ribonuclease H1, N-terminal domain"/>
    <property type="match status" value="1"/>
</dbReference>
<dbReference type="FunFam" id="3.40.970.10:FF:000001">
    <property type="entry name" value="Ribonuclease H1"/>
    <property type="match status" value="1"/>
</dbReference>
<dbReference type="VEuPathDB" id="FungiDB:LCOR_06813.1"/>
<evidence type="ECO:0000313" key="13">
    <source>
        <dbReference type="Proteomes" id="UP000027586"/>
    </source>
</evidence>
<evidence type="ECO:0000256" key="8">
    <source>
        <dbReference type="ARBA" id="ARBA00022801"/>
    </source>
</evidence>
<keyword evidence="6" id="KW-0479">Metal-binding</keyword>
<comment type="caution">
    <text evidence="12">The sequence shown here is derived from an EMBL/GenBank/DDBJ whole genome shotgun (WGS) entry which is preliminary data.</text>
</comment>
<keyword evidence="9" id="KW-0460">Magnesium</keyword>
<comment type="similarity">
    <text evidence="3">Belongs to the RNase H family.</text>
</comment>
<evidence type="ECO:0000256" key="9">
    <source>
        <dbReference type="ARBA" id="ARBA00022842"/>
    </source>
</evidence>
<dbReference type="GO" id="GO:0003676">
    <property type="term" value="F:nucleic acid binding"/>
    <property type="evidence" value="ECO:0007669"/>
    <property type="project" value="InterPro"/>
</dbReference>
<comment type="cofactor">
    <cofactor evidence="2">
        <name>Mg(2+)</name>
        <dbReference type="ChEBI" id="CHEBI:18420"/>
    </cofactor>
</comment>
<dbReference type="InterPro" id="IPR036397">
    <property type="entry name" value="RNaseH_sf"/>
</dbReference>
<dbReference type="EC" id="3.1.26.4" evidence="4"/>
<dbReference type="Pfam" id="PF01693">
    <property type="entry name" value="Cauli_VI"/>
    <property type="match status" value="1"/>
</dbReference>
<feature type="compositionally biased region" description="Polar residues" evidence="10">
    <location>
        <begin position="69"/>
        <end position="86"/>
    </location>
</feature>
<name>A0A068S1G0_9FUNG</name>
<keyword evidence="7" id="KW-0255">Endonuclease</keyword>